<dbReference type="Gene3D" id="3.10.100.10">
    <property type="entry name" value="Mannose-Binding Protein A, subunit A"/>
    <property type="match status" value="1"/>
</dbReference>
<feature type="signal peptide" evidence="1">
    <location>
        <begin position="1"/>
        <end position="20"/>
    </location>
</feature>
<dbReference type="InterPro" id="IPR016187">
    <property type="entry name" value="CTDL_fold"/>
</dbReference>
<dbReference type="PANTHER" id="PTHR22803">
    <property type="entry name" value="MANNOSE, PHOSPHOLIPASE, LECTIN RECEPTOR RELATED"/>
    <property type="match status" value="1"/>
</dbReference>
<evidence type="ECO:0000256" key="1">
    <source>
        <dbReference type="SAM" id="SignalP"/>
    </source>
</evidence>
<sequence length="197" mass="22353">MFPANKLSIILLCLPIMATADFLIAEDACPKQWTAWGDHCYRLDPCFNATWRDSEAHCQSFLSVDDPDTHGITTGHLVSIHSKEEQEFVYQLFVDSTPNLPRVRWDPRIYVGFMLGETANDLSWSDGTAADYQNWYLGQPDGLPNALGQISDGPGNPQDPGIRGRWCDQNIAEQHIKRLSMCKMRQSGLKLYFRKDT</sequence>
<dbReference type="InterPro" id="IPR016186">
    <property type="entry name" value="C-type_lectin-like/link_sf"/>
</dbReference>
<evidence type="ECO:0000313" key="4">
    <source>
        <dbReference type="Proteomes" id="UP001152320"/>
    </source>
</evidence>
<dbReference type="Proteomes" id="UP001152320">
    <property type="component" value="Chromosome 10"/>
</dbReference>
<evidence type="ECO:0000313" key="3">
    <source>
        <dbReference type="EMBL" id="KAJ8034459.1"/>
    </source>
</evidence>
<proteinExistence type="predicted"/>
<accession>A0A9Q1BXM4</accession>
<protein>
    <submittedName>
        <fullName evidence="3">Echinoidin</fullName>
    </submittedName>
</protein>
<evidence type="ECO:0000259" key="2">
    <source>
        <dbReference type="PROSITE" id="PS50041"/>
    </source>
</evidence>
<dbReference type="InterPro" id="IPR001304">
    <property type="entry name" value="C-type_lectin-like"/>
</dbReference>
<name>A0A9Q1BXM4_HOLLE</name>
<dbReference type="SMART" id="SM00034">
    <property type="entry name" value="CLECT"/>
    <property type="match status" value="1"/>
</dbReference>
<feature type="domain" description="C-type lectin" evidence="2">
    <location>
        <begin position="36"/>
        <end position="170"/>
    </location>
</feature>
<dbReference type="PROSITE" id="PS50041">
    <property type="entry name" value="C_TYPE_LECTIN_2"/>
    <property type="match status" value="1"/>
</dbReference>
<comment type="caution">
    <text evidence="3">The sequence shown here is derived from an EMBL/GenBank/DDBJ whole genome shotgun (WGS) entry which is preliminary data.</text>
</comment>
<dbReference type="InterPro" id="IPR050111">
    <property type="entry name" value="C-type_lectin/snaclec_domain"/>
</dbReference>
<feature type="chain" id="PRO_5040229798" evidence="1">
    <location>
        <begin position="21"/>
        <end position="197"/>
    </location>
</feature>
<dbReference type="EMBL" id="JAIZAY010000010">
    <property type="protein sequence ID" value="KAJ8034459.1"/>
    <property type="molecule type" value="Genomic_DNA"/>
</dbReference>
<gene>
    <name evidence="3" type="ORF">HOLleu_21310</name>
</gene>
<dbReference type="AlphaFoldDB" id="A0A9Q1BXM4"/>
<reference evidence="3" key="1">
    <citation type="submission" date="2021-10" db="EMBL/GenBank/DDBJ databases">
        <title>Tropical sea cucumber genome reveals ecological adaptation and Cuvierian tubules defense mechanism.</title>
        <authorList>
            <person name="Chen T."/>
        </authorList>
    </citation>
    <scope>NUCLEOTIDE SEQUENCE</scope>
    <source>
        <strain evidence="3">Nanhai2018</strain>
        <tissue evidence="3">Muscle</tissue>
    </source>
</reference>
<dbReference type="SUPFAM" id="SSF56436">
    <property type="entry name" value="C-type lectin-like"/>
    <property type="match status" value="1"/>
</dbReference>
<keyword evidence="1" id="KW-0732">Signal</keyword>
<organism evidence="3 4">
    <name type="scientific">Holothuria leucospilota</name>
    <name type="common">Black long sea cucumber</name>
    <name type="synonym">Mertensiothuria leucospilota</name>
    <dbReference type="NCBI Taxonomy" id="206669"/>
    <lineage>
        <taxon>Eukaryota</taxon>
        <taxon>Metazoa</taxon>
        <taxon>Echinodermata</taxon>
        <taxon>Eleutherozoa</taxon>
        <taxon>Echinozoa</taxon>
        <taxon>Holothuroidea</taxon>
        <taxon>Aspidochirotacea</taxon>
        <taxon>Aspidochirotida</taxon>
        <taxon>Holothuriidae</taxon>
        <taxon>Holothuria</taxon>
    </lineage>
</organism>
<dbReference type="OrthoDB" id="418245at2759"/>
<keyword evidence="4" id="KW-1185">Reference proteome</keyword>